<evidence type="ECO:0008006" key="3">
    <source>
        <dbReference type="Google" id="ProtNLM"/>
    </source>
</evidence>
<organism evidence="1 2">
    <name type="scientific">Sphingobacterium athyrii</name>
    <dbReference type="NCBI Taxonomy" id="2152717"/>
    <lineage>
        <taxon>Bacteria</taxon>
        <taxon>Pseudomonadati</taxon>
        <taxon>Bacteroidota</taxon>
        <taxon>Sphingobacteriia</taxon>
        <taxon>Sphingobacteriales</taxon>
        <taxon>Sphingobacteriaceae</taxon>
        <taxon>Sphingobacterium</taxon>
    </lineage>
</organism>
<proteinExistence type="predicted"/>
<dbReference type="EMBL" id="QCXX01000003">
    <property type="protein sequence ID" value="PUV24207.1"/>
    <property type="molecule type" value="Genomic_DNA"/>
</dbReference>
<dbReference type="RefSeq" id="WP_108634135.1">
    <property type="nucleotide sequence ID" value="NZ_QCXX01000003.1"/>
</dbReference>
<reference evidence="1 2" key="1">
    <citation type="submission" date="2018-04" db="EMBL/GenBank/DDBJ databases">
        <title>Sphingobacterium sp. M46 Genome.</title>
        <authorList>
            <person name="Cheng J."/>
            <person name="Li Y."/>
        </authorList>
    </citation>
    <scope>NUCLEOTIDE SEQUENCE [LARGE SCALE GENOMIC DNA]</scope>
    <source>
        <strain evidence="1 2">M46</strain>
    </source>
</reference>
<accession>A0A363NTW5</accession>
<comment type="caution">
    <text evidence="1">The sequence shown here is derived from an EMBL/GenBank/DDBJ whole genome shotgun (WGS) entry which is preliminary data.</text>
</comment>
<dbReference type="Proteomes" id="UP000250831">
    <property type="component" value="Unassembled WGS sequence"/>
</dbReference>
<dbReference type="PROSITE" id="PS51257">
    <property type="entry name" value="PROKAR_LIPOPROTEIN"/>
    <property type="match status" value="1"/>
</dbReference>
<dbReference type="AlphaFoldDB" id="A0A363NTW5"/>
<gene>
    <name evidence="1" type="ORF">DCO56_12670</name>
</gene>
<sequence length="523" mass="54954">MKTLSGNRFFLFNLILVFLLSCTKEGDVGPQGLEGLSGTKIYTGNTIPATTLGIAGDFYFQLTNSDFYGPKTTTGWGDPVNLRGATGAVGATGAPGTPGVPGIPGSKILNGTTAPTANLGQIGDYYLNRSNTDLYGPKTGSGWGIALNLKGANGTKIYNGTAVPAAGMGINGDYYFQTTTGQLYGPKTDAGWGTPISLIGAKGADGTDGTNGTNGATILAGTTVPVAAIGKLGDFYFRSNTGDFYGPKTAAGWGNATSLKGTNGLNGAPGSQILSGINVPDIALGRIGDFYFRTNTSDFYGPKTATTWGTPVNLKGATGTAGTNGTNGAAGSKIHNGYGTPQDTLGRAGDYYISIATGNLYGPKTTTGWGDPIMNLRGPAGPQTDVIYSEWRTLYGSYQSPSSGNISGDFFVREFYDNPKLLDEAAVLVYVREDVGEKGSFISQLNCKGRLYDWVDYSFHLDQTNALIRILISNTGFDIGRKEVEENLLFRFVIIPGNKNAQGLAKALPKDYNQLKVMYKIAD</sequence>
<keyword evidence="2" id="KW-1185">Reference proteome</keyword>
<dbReference type="OrthoDB" id="8457242at2"/>
<evidence type="ECO:0000313" key="2">
    <source>
        <dbReference type="Proteomes" id="UP000250831"/>
    </source>
</evidence>
<dbReference type="PANTHER" id="PTHR24637">
    <property type="entry name" value="COLLAGEN"/>
    <property type="match status" value="1"/>
</dbReference>
<protein>
    <recommendedName>
        <fullName evidence="3">Collagen-like protein</fullName>
    </recommendedName>
</protein>
<evidence type="ECO:0000313" key="1">
    <source>
        <dbReference type="EMBL" id="PUV24207.1"/>
    </source>
</evidence>
<name>A0A363NTW5_9SPHI</name>